<evidence type="ECO:0000313" key="8">
    <source>
        <dbReference type="EMBL" id="KAJ4405506.1"/>
    </source>
</evidence>
<dbReference type="OrthoDB" id="25921at2759"/>
<dbReference type="InterPro" id="IPR052202">
    <property type="entry name" value="Yeast_MetPath_Reg"/>
</dbReference>
<keyword evidence="6" id="KW-0804">Transcription</keyword>
<dbReference type="GO" id="GO:0043565">
    <property type="term" value="F:sequence-specific DNA binding"/>
    <property type="evidence" value="ECO:0007669"/>
    <property type="project" value="TreeGrafter"/>
</dbReference>
<keyword evidence="2" id="KW-0479">Metal-binding</keyword>
<name>A0A9W8ZF83_9PLEO</name>
<accession>A0A9W8ZF83</accession>
<keyword evidence="5" id="KW-0238">DNA-binding</keyword>
<organism evidence="8 9">
    <name type="scientific">Didymella pomorum</name>
    <dbReference type="NCBI Taxonomy" id="749634"/>
    <lineage>
        <taxon>Eukaryota</taxon>
        <taxon>Fungi</taxon>
        <taxon>Dikarya</taxon>
        <taxon>Ascomycota</taxon>
        <taxon>Pezizomycotina</taxon>
        <taxon>Dothideomycetes</taxon>
        <taxon>Pleosporomycetidae</taxon>
        <taxon>Pleosporales</taxon>
        <taxon>Pleosporineae</taxon>
        <taxon>Didymellaceae</taxon>
        <taxon>Didymella</taxon>
    </lineage>
</organism>
<comment type="subcellular location">
    <subcellularLocation>
        <location evidence="1">Nucleus</location>
    </subcellularLocation>
</comment>
<evidence type="ECO:0008006" key="10">
    <source>
        <dbReference type="Google" id="ProtNLM"/>
    </source>
</evidence>
<evidence type="ECO:0000256" key="7">
    <source>
        <dbReference type="ARBA" id="ARBA00023242"/>
    </source>
</evidence>
<dbReference type="AlphaFoldDB" id="A0A9W8ZF83"/>
<evidence type="ECO:0000256" key="3">
    <source>
        <dbReference type="ARBA" id="ARBA00022833"/>
    </source>
</evidence>
<sequence length="330" mass="37405">MMGRPIGLRDEACELRLPQHFEDNELEQLPIRSGPERRSIAVSIHLFRLAKLNSEIKYVANSIVRDVPTYAYPAIRDVAVWQKGMSQQLDEWAAAIPQTRPPNEYIALNCELRGLTVKMLLLRPSPAIPNPTAAAMTSCYEAARQSLRLYEKLYRSDLITYDWITVHGVVYSIITTLYCIRIVPELAQKIQPEDIMEDLSAGLSVLSATGEHWSGAKRVRDILEDIARSTIRWLRQIRQSHLQEQSIDHVVSDRRPEADIEGNVPIGQPVIQGGNDDSVPDLTSNTDFFSAFELDLDLFPELQGRQEPFGDTVNIDDMMRNLFDGFIPSM</sequence>
<evidence type="ECO:0000256" key="1">
    <source>
        <dbReference type="ARBA" id="ARBA00004123"/>
    </source>
</evidence>
<dbReference type="PANTHER" id="PTHR47782">
    <property type="entry name" value="ZN(II)2CYS6 TRANSCRIPTION FACTOR (EUROFUNG)-RELATED"/>
    <property type="match status" value="1"/>
</dbReference>
<evidence type="ECO:0000256" key="2">
    <source>
        <dbReference type="ARBA" id="ARBA00022723"/>
    </source>
</evidence>
<evidence type="ECO:0000256" key="6">
    <source>
        <dbReference type="ARBA" id="ARBA00023163"/>
    </source>
</evidence>
<keyword evidence="4" id="KW-0805">Transcription regulation</keyword>
<dbReference type="CDD" id="cd12148">
    <property type="entry name" value="fungal_TF_MHR"/>
    <property type="match status" value="1"/>
</dbReference>
<evidence type="ECO:0000256" key="4">
    <source>
        <dbReference type="ARBA" id="ARBA00023015"/>
    </source>
</evidence>
<evidence type="ECO:0000313" key="9">
    <source>
        <dbReference type="Proteomes" id="UP001140510"/>
    </source>
</evidence>
<dbReference type="Proteomes" id="UP001140510">
    <property type="component" value="Unassembled WGS sequence"/>
</dbReference>
<keyword evidence="7" id="KW-0539">Nucleus</keyword>
<keyword evidence="3" id="KW-0862">Zinc</keyword>
<evidence type="ECO:0000256" key="5">
    <source>
        <dbReference type="ARBA" id="ARBA00023125"/>
    </source>
</evidence>
<reference evidence="8" key="1">
    <citation type="submission" date="2022-10" db="EMBL/GenBank/DDBJ databases">
        <title>Tapping the CABI collections for fungal endophytes: first genome assemblies for Collariella, Neodidymelliopsis, Ascochyta clinopodiicola, Didymella pomorum, Didymosphaeria variabile, Neocosmospora piperis and Neocucurbitaria cava.</title>
        <authorList>
            <person name="Hill R."/>
        </authorList>
    </citation>
    <scope>NUCLEOTIDE SEQUENCE</scope>
    <source>
        <strain evidence="8">IMI 355091</strain>
    </source>
</reference>
<dbReference type="GO" id="GO:0045944">
    <property type="term" value="P:positive regulation of transcription by RNA polymerase II"/>
    <property type="evidence" value="ECO:0007669"/>
    <property type="project" value="TreeGrafter"/>
</dbReference>
<dbReference type="EMBL" id="JAPEVA010000034">
    <property type="protein sequence ID" value="KAJ4405506.1"/>
    <property type="molecule type" value="Genomic_DNA"/>
</dbReference>
<dbReference type="GO" id="GO:0005634">
    <property type="term" value="C:nucleus"/>
    <property type="evidence" value="ECO:0007669"/>
    <property type="project" value="UniProtKB-SubCell"/>
</dbReference>
<comment type="caution">
    <text evidence="8">The sequence shown here is derived from an EMBL/GenBank/DDBJ whole genome shotgun (WGS) entry which is preliminary data.</text>
</comment>
<protein>
    <recommendedName>
        <fullName evidence="10">C6 transcription factor</fullName>
    </recommendedName>
</protein>
<gene>
    <name evidence="8" type="ORF">N0V91_005246</name>
</gene>
<dbReference type="GO" id="GO:0000981">
    <property type="term" value="F:DNA-binding transcription factor activity, RNA polymerase II-specific"/>
    <property type="evidence" value="ECO:0007669"/>
    <property type="project" value="TreeGrafter"/>
</dbReference>
<keyword evidence="9" id="KW-1185">Reference proteome</keyword>
<dbReference type="PANTHER" id="PTHR47782:SF1">
    <property type="entry name" value="PYRIMIDINE PATHWAY REGULATORY PROTEIN 1"/>
    <property type="match status" value="1"/>
</dbReference>
<proteinExistence type="predicted"/>
<dbReference type="GO" id="GO:0046872">
    <property type="term" value="F:metal ion binding"/>
    <property type="evidence" value="ECO:0007669"/>
    <property type="project" value="UniProtKB-KW"/>
</dbReference>